<protein>
    <submittedName>
        <fullName evidence="3">Uncharacterized protein</fullName>
    </submittedName>
</protein>
<organism evidence="3 4">
    <name type="scientific">Rhodoblastus acidophilus</name>
    <name type="common">Rhodopseudomonas acidophila</name>
    <dbReference type="NCBI Taxonomy" id="1074"/>
    <lineage>
        <taxon>Bacteria</taxon>
        <taxon>Pseudomonadati</taxon>
        <taxon>Pseudomonadota</taxon>
        <taxon>Alphaproteobacteria</taxon>
        <taxon>Hyphomicrobiales</taxon>
        <taxon>Rhodoblastaceae</taxon>
        <taxon>Rhodoblastus</taxon>
    </lineage>
</organism>
<keyword evidence="1" id="KW-0175">Coiled coil</keyword>
<proteinExistence type="predicted"/>
<feature type="coiled-coil region" evidence="1">
    <location>
        <begin position="479"/>
        <end position="510"/>
    </location>
</feature>
<sequence>MEILAPDSLSSISSTPYDPRENRSFLEKAATWVAGTHDIGAAYDAARSQAELVAGAHNLRDVRSNIYDDIIGQVREASGVNLESPLDNGWPQQQQIAQLRRDREAAGFDSATSADDAAAGFFAQREADFMQQLRDLKQQQPDKMVGIDVDTPISERIAQRFGAANEGLAKASADPQLGGLPQFAAETLGSMVGSRGDPNFWYSWALPGGGAGKAAWSRIGSAALTQGLGMAAMTALQQPATQALRAQAGLENNALEEIAAAGLGGALIGGGAHAVLSETVPALRRVLAGDARPADFEAAAAAGVHVDEPTQQAIAQEANAVRASAETLKAPETVPEGTARTAFAEGLTHAEDPNAPPPLVDRPVPPGTTDDLARKVVGEAQSPGEAIDALKAHDLAYEPAEFDAKIAERARAAAPEVFRQADELDNTIASLRQQISDAVSAPPAAEVTSGRAAVLQAQLDDVQQQLGAITGKRRSSPRAKALRDQAAQLADEIERARASAEQDASAAAARESARIQTMRLYLNEKINDRARLGPEISSARAAAEAEAEAIGVRRGAIASALSSQDPEIRDLGRLASLGDEALKLVRGGDVDPLHGVIVAGSSHDPALQAELLSVIKTAKPQTVEEARQVVTEHLAVKSAREAAAVRMGGGDQEAVPASVSSAEIIAATKAKLRRWKEAAPQRTVEAVSAAAPANQARLAEAAARIAEEVGVKFINPGVKKPELVREKFVRKEYEHAGEITDAVRGGFEVATPVQADSIVTALGKVFDVLDEGWKVTDEGYFDRKVLVRFSDGQIGEVQMLEPNVLAAKKNGGHSLYEEYRKLPFDDPRGENLLTAQRALYSAALSKADPAFANALSGSGGSSLNTRWNSSLDMSGAEWATSASETRFHDPRTTAQASTHPGAEASSAGRPSQSQYESLIEKAPQESGSQHTSDVNREGSEMINQVPVTRPDGTVAFLSRADLQFAAARERFMADVVQACKS</sequence>
<evidence type="ECO:0000256" key="2">
    <source>
        <dbReference type="SAM" id="MobiDB-lite"/>
    </source>
</evidence>
<reference evidence="4" key="1">
    <citation type="submission" date="2017-06" db="EMBL/GenBank/DDBJ databases">
        <authorList>
            <person name="Varghese N."/>
            <person name="Submissions S."/>
        </authorList>
    </citation>
    <scope>NUCLEOTIDE SEQUENCE [LARGE SCALE GENOMIC DNA]</scope>
    <source>
        <strain evidence="4">DSM 137</strain>
    </source>
</reference>
<evidence type="ECO:0000313" key="3">
    <source>
        <dbReference type="EMBL" id="SNB69467.1"/>
    </source>
</evidence>
<feature type="region of interest" description="Disordered" evidence="2">
    <location>
        <begin position="1"/>
        <end position="20"/>
    </location>
</feature>
<dbReference type="OrthoDB" id="8442670at2"/>
<dbReference type="Proteomes" id="UP000198418">
    <property type="component" value="Unassembled WGS sequence"/>
</dbReference>
<evidence type="ECO:0000256" key="1">
    <source>
        <dbReference type="SAM" id="Coils"/>
    </source>
</evidence>
<accession>A0A212RB84</accession>
<name>A0A212RB84_RHOAC</name>
<evidence type="ECO:0000313" key="4">
    <source>
        <dbReference type="Proteomes" id="UP000198418"/>
    </source>
</evidence>
<dbReference type="AlphaFoldDB" id="A0A212RB84"/>
<dbReference type="EMBL" id="FYDG01000003">
    <property type="protein sequence ID" value="SNB69467.1"/>
    <property type="molecule type" value="Genomic_DNA"/>
</dbReference>
<dbReference type="RefSeq" id="WP_088520339.1">
    <property type="nucleotide sequence ID" value="NZ_FYDG01000003.1"/>
</dbReference>
<keyword evidence="4" id="KW-1185">Reference proteome</keyword>
<feature type="region of interest" description="Disordered" evidence="2">
    <location>
        <begin position="880"/>
        <end position="946"/>
    </location>
</feature>
<gene>
    <name evidence="3" type="ORF">SAMN06265338_103223</name>
</gene>